<proteinExistence type="predicted"/>
<accession>A0A2P2KTL4</accession>
<evidence type="ECO:0000313" key="1">
    <source>
        <dbReference type="EMBL" id="MBX09066.1"/>
    </source>
</evidence>
<sequence>MLSWSFSSFALGDTTSCHFRTMFSWSASSFVLGKA</sequence>
<dbReference type="EMBL" id="GGEC01028582">
    <property type="protein sequence ID" value="MBX09066.1"/>
    <property type="molecule type" value="Transcribed_RNA"/>
</dbReference>
<dbReference type="AlphaFoldDB" id="A0A2P2KTL4"/>
<name>A0A2P2KTL4_RHIMU</name>
<organism evidence="1">
    <name type="scientific">Rhizophora mucronata</name>
    <name type="common">Asiatic mangrove</name>
    <dbReference type="NCBI Taxonomy" id="61149"/>
    <lineage>
        <taxon>Eukaryota</taxon>
        <taxon>Viridiplantae</taxon>
        <taxon>Streptophyta</taxon>
        <taxon>Embryophyta</taxon>
        <taxon>Tracheophyta</taxon>
        <taxon>Spermatophyta</taxon>
        <taxon>Magnoliopsida</taxon>
        <taxon>eudicotyledons</taxon>
        <taxon>Gunneridae</taxon>
        <taxon>Pentapetalae</taxon>
        <taxon>rosids</taxon>
        <taxon>fabids</taxon>
        <taxon>Malpighiales</taxon>
        <taxon>Rhizophoraceae</taxon>
        <taxon>Rhizophora</taxon>
    </lineage>
</organism>
<reference evidence="1" key="1">
    <citation type="submission" date="2018-02" db="EMBL/GenBank/DDBJ databases">
        <title>Rhizophora mucronata_Transcriptome.</title>
        <authorList>
            <person name="Meera S.P."/>
            <person name="Sreeshan A."/>
            <person name="Augustine A."/>
        </authorList>
    </citation>
    <scope>NUCLEOTIDE SEQUENCE</scope>
    <source>
        <tissue evidence="1">Leaf</tissue>
    </source>
</reference>
<protein>
    <submittedName>
        <fullName evidence="1">Uncharacterized protein</fullName>
    </submittedName>
</protein>